<feature type="binding site" evidence="8">
    <location>
        <position position="89"/>
    </location>
    <ligand>
        <name>[4Fe-4S] cluster</name>
        <dbReference type="ChEBI" id="CHEBI:49883"/>
        <label>2</label>
        <note>4Fe-4S-S-AdoMet</note>
    </ligand>
</feature>
<keyword evidence="2 8" id="KW-0808">Transferase</keyword>
<sequence>MSDNQNTRKHSEMVYKHKNLPKNTHIIHKPEWLKIRISHKQKFSETKSIVQGYKVPTICEEALCPNITECWHKKHASFMIMGAICTRSCAFCNVNTGVPNTLSPNEPKRLSQAIAAMNLNHVVITSVDRDDLNDGGAEHFAKCIKAIRLANPNTTIEILTPDFRNKDNALKVVVKASPDIYNHNIETIPRLHPLIRPSARYFHSLYILREVKNINPCMPTKSGIMVGMGETVEEISQTMDDMRAAKIDFLTIGQYLQPTKYHWPIDRYVTPSEFDDYKIMALSKGFKMVASGPLVRSSYHAGEDFQRLKKLLAKEYNDKSKYNNSSFKT</sequence>
<dbReference type="EC" id="2.8.1.8" evidence="8"/>
<keyword evidence="3 8" id="KW-0949">S-adenosyl-L-methionine</keyword>
<comment type="pathway">
    <text evidence="8">Protein modification; protein lipoylation via endogenous pathway; protein N(6)-(lipoyl)lysine from octanoyl-[acyl-carrier-protein]: step 2/2.</text>
</comment>
<keyword evidence="8" id="KW-0963">Cytoplasm</keyword>
<keyword evidence="5 8" id="KW-0408">Iron</keyword>
<feature type="binding site" evidence="8">
    <location>
        <position position="298"/>
    </location>
    <ligand>
        <name>[4Fe-4S] cluster</name>
        <dbReference type="ChEBI" id="CHEBI:49883"/>
        <label>1</label>
    </ligand>
</feature>
<comment type="subcellular location">
    <subcellularLocation>
        <location evidence="8">Cytoplasm</location>
    </subcellularLocation>
</comment>
<dbReference type="GO" id="GO:0016992">
    <property type="term" value="F:lipoate synthase activity"/>
    <property type="evidence" value="ECO:0007669"/>
    <property type="project" value="UniProtKB-EC"/>
</dbReference>
<feature type="binding site" evidence="8">
    <location>
        <position position="64"/>
    </location>
    <ligand>
        <name>[4Fe-4S] cluster</name>
        <dbReference type="ChEBI" id="CHEBI:49883"/>
        <label>1</label>
    </ligand>
</feature>
<comment type="function">
    <text evidence="8">Catalyzes the radical-mediated insertion of two sulfur atoms into the C-6 and C-8 positions of the octanoyl moiety bound to the lipoyl domains of lipoate-dependent enzymes, thereby converting the octanoylated domains into lipoylated derivatives.</text>
</comment>
<keyword evidence="11" id="KW-1185">Reference proteome</keyword>
<feature type="binding site" evidence="8">
    <location>
        <position position="85"/>
    </location>
    <ligand>
        <name>[4Fe-4S] cluster</name>
        <dbReference type="ChEBI" id="CHEBI:49883"/>
        <label>2</label>
        <note>4Fe-4S-S-AdoMet</note>
    </ligand>
</feature>
<comment type="similarity">
    <text evidence="8">Belongs to the radical SAM superfamily. Lipoyl synthase family.</text>
</comment>
<dbReference type="PANTHER" id="PTHR10949:SF0">
    <property type="entry name" value="LIPOYL SYNTHASE, MITOCHONDRIAL"/>
    <property type="match status" value="1"/>
</dbReference>
<evidence type="ECO:0000256" key="4">
    <source>
        <dbReference type="ARBA" id="ARBA00022723"/>
    </source>
</evidence>
<dbReference type="InterPro" id="IPR058240">
    <property type="entry name" value="rSAM_sf"/>
</dbReference>
<keyword evidence="6 8" id="KW-0411">Iron-sulfur</keyword>
<comment type="caution">
    <text evidence="10">The sequence shown here is derived from an EMBL/GenBank/DDBJ whole genome shotgun (WGS) entry which is preliminary data.</text>
</comment>
<dbReference type="Gene3D" id="3.20.20.70">
    <property type="entry name" value="Aldolase class I"/>
    <property type="match status" value="1"/>
</dbReference>
<comment type="cofactor">
    <cofactor evidence="8">
        <name>[4Fe-4S] cluster</name>
        <dbReference type="ChEBI" id="CHEBI:49883"/>
    </cofactor>
    <text evidence="8">Binds 2 [4Fe-4S] clusters per subunit. One cluster is coordinated with 3 cysteines and an exchangeable S-adenosyl-L-methionine.</text>
</comment>
<organism evidence="10 11">
    <name type="scientific">Candidatus Xenohaliotis californiensis</name>
    <dbReference type="NCBI Taxonomy" id="84677"/>
    <lineage>
        <taxon>Bacteria</taxon>
        <taxon>Pseudomonadati</taxon>
        <taxon>Pseudomonadota</taxon>
        <taxon>Alphaproteobacteria</taxon>
        <taxon>Rickettsiales</taxon>
        <taxon>Anaplasmataceae</taxon>
        <taxon>Candidatus Xenohaliotis</taxon>
    </lineage>
</organism>
<evidence type="ECO:0000256" key="5">
    <source>
        <dbReference type="ARBA" id="ARBA00023004"/>
    </source>
</evidence>
<dbReference type="HAMAP" id="MF_00206">
    <property type="entry name" value="Lipoyl_synth"/>
    <property type="match status" value="1"/>
</dbReference>
<dbReference type="InterPro" id="IPR003698">
    <property type="entry name" value="Lipoyl_synth"/>
</dbReference>
<dbReference type="SFLD" id="SFLDF00271">
    <property type="entry name" value="lipoyl_synthase"/>
    <property type="match status" value="1"/>
</dbReference>
<dbReference type="NCBIfam" id="NF004019">
    <property type="entry name" value="PRK05481.1"/>
    <property type="match status" value="1"/>
</dbReference>
<evidence type="ECO:0000256" key="7">
    <source>
        <dbReference type="ARBA" id="ARBA00047326"/>
    </source>
</evidence>
<dbReference type="InterPro" id="IPR006638">
    <property type="entry name" value="Elp3/MiaA/NifB-like_rSAM"/>
</dbReference>
<keyword evidence="1 8" id="KW-0004">4Fe-4S</keyword>
<dbReference type="SMART" id="SM00729">
    <property type="entry name" value="Elp3"/>
    <property type="match status" value="1"/>
</dbReference>
<keyword evidence="4 8" id="KW-0479">Metal-binding</keyword>
<dbReference type="Proteomes" id="UP001314181">
    <property type="component" value="Unassembled WGS sequence"/>
</dbReference>
<evidence type="ECO:0000313" key="11">
    <source>
        <dbReference type="Proteomes" id="UP001314181"/>
    </source>
</evidence>
<feature type="binding site" evidence="8">
    <location>
        <position position="59"/>
    </location>
    <ligand>
        <name>[4Fe-4S] cluster</name>
        <dbReference type="ChEBI" id="CHEBI:49883"/>
        <label>1</label>
    </ligand>
</feature>
<dbReference type="InterPro" id="IPR013785">
    <property type="entry name" value="Aldolase_TIM"/>
</dbReference>
<dbReference type="EMBL" id="CAWVOK010000034">
    <property type="protein sequence ID" value="CAK8163605.1"/>
    <property type="molecule type" value="Genomic_DNA"/>
</dbReference>
<gene>
    <name evidence="8 10" type="primary">lipA</name>
    <name evidence="10" type="ORF">CAXC1_80063</name>
</gene>
<comment type="catalytic activity">
    <reaction evidence="7 8">
        <text>[[Fe-S] cluster scaffold protein carrying a second [4Fe-4S](2+) cluster] + N(6)-octanoyl-L-lysyl-[protein] + 2 oxidized [2Fe-2S]-[ferredoxin] + 2 S-adenosyl-L-methionine + 4 H(+) = [[Fe-S] cluster scaffold protein] + N(6)-[(R)-dihydrolipoyl]-L-lysyl-[protein] + 4 Fe(3+) + 2 hydrogen sulfide + 2 5'-deoxyadenosine + 2 L-methionine + 2 reduced [2Fe-2S]-[ferredoxin]</text>
        <dbReference type="Rhea" id="RHEA:16585"/>
        <dbReference type="Rhea" id="RHEA-COMP:9928"/>
        <dbReference type="Rhea" id="RHEA-COMP:10000"/>
        <dbReference type="Rhea" id="RHEA-COMP:10001"/>
        <dbReference type="Rhea" id="RHEA-COMP:10475"/>
        <dbReference type="Rhea" id="RHEA-COMP:14568"/>
        <dbReference type="Rhea" id="RHEA-COMP:14569"/>
        <dbReference type="ChEBI" id="CHEBI:15378"/>
        <dbReference type="ChEBI" id="CHEBI:17319"/>
        <dbReference type="ChEBI" id="CHEBI:29034"/>
        <dbReference type="ChEBI" id="CHEBI:29919"/>
        <dbReference type="ChEBI" id="CHEBI:33722"/>
        <dbReference type="ChEBI" id="CHEBI:33737"/>
        <dbReference type="ChEBI" id="CHEBI:33738"/>
        <dbReference type="ChEBI" id="CHEBI:57844"/>
        <dbReference type="ChEBI" id="CHEBI:59789"/>
        <dbReference type="ChEBI" id="CHEBI:78809"/>
        <dbReference type="ChEBI" id="CHEBI:83100"/>
        <dbReference type="EC" id="2.8.1.8"/>
    </reaction>
</comment>
<dbReference type="NCBIfam" id="NF009544">
    <property type="entry name" value="PRK12928.1"/>
    <property type="match status" value="1"/>
</dbReference>
<dbReference type="SFLD" id="SFLDG01058">
    <property type="entry name" value="lipoyl_synthase_like"/>
    <property type="match status" value="1"/>
</dbReference>
<accession>A0ABM9NAE0</accession>
<dbReference type="InterPro" id="IPR007197">
    <property type="entry name" value="rSAM"/>
</dbReference>
<feature type="binding site" evidence="8">
    <location>
        <position position="70"/>
    </location>
    <ligand>
        <name>[4Fe-4S] cluster</name>
        <dbReference type="ChEBI" id="CHEBI:49883"/>
        <label>1</label>
    </ligand>
</feature>
<reference evidence="10 11" key="1">
    <citation type="submission" date="2024-01" db="EMBL/GenBank/DDBJ databases">
        <authorList>
            <person name="Kunselman E."/>
        </authorList>
    </citation>
    <scope>NUCLEOTIDE SEQUENCE [LARGE SCALE GENOMIC DNA]</scope>
    <source>
        <strain evidence="10">2 abalone samples</strain>
    </source>
</reference>
<evidence type="ECO:0000256" key="2">
    <source>
        <dbReference type="ARBA" id="ARBA00022679"/>
    </source>
</evidence>
<evidence type="ECO:0000256" key="8">
    <source>
        <dbReference type="HAMAP-Rule" id="MF_00206"/>
    </source>
</evidence>
<evidence type="ECO:0000256" key="3">
    <source>
        <dbReference type="ARBA" id="ARBA00022691"/>
    </source>
</evidence>
<evidence type="ECO:0000259" key="9">
    <source>
        <dbReference type="PROSITE" id="PS51918"/>
    </source>
</evidence>
<dbReference type="PIRSF" id="PIRSF005963">
    <property type="entry name" value="Lipoyl_synth"/>
    <property type="match status" value="1"/>
</dbReference>
<dbReference type="SFLD" id="SFLDS00029">
    <property type="entry name" value="Radical_SAM"/>
    <property type="match status" value="1"/>
</dbReference>
<proteinExistence type="inferred from homology"/>
<dbReference type="NCBIfam" id="TIGR00510">
    <property type="entry name" value="lipA"/>
    <property type="match status" value="1"/>
</dbReference>
<protein>
    <recommendedName>
        <fullName evidence="8">Lipoyl synthase</fullName>
        <ecNumber evidence="8">2.8.1.8</ecNumber>
    </recommendedName>
    <alternativeName>
        <fullName evidence="8">Lip-syn</fullName>
        <shortName evidence="8">LS</shortName>
    </alternativeName>
    <alternativeName>
        <fullName evidence="8">Lipoate synthase</fullName>
    </alternativeName>
    <alternativeName>
        <fullName evidence="8">Lipoic acid synthase</fullName>
    </alternativeName>
    <alternativeName>
        <fullName evidence="8">Sulfur insertion protein LipA</fullName>
    </alternativeName>
</protein>
<dbReference type="PANTHER" id="PTHR10949">
    <property type="entry name" value="LIPOYL SYNTHASE"/>
    <property type="match status" value="1"/>
</dbReference>
<dbReference type="Pfam" id="PF04055">
    <property type="entry name" value="Radical_SAM"/>
    <property type="match status" value="1"/>
</dbReference>
<evidence type="ECO:0000313" key="10">
    <source>
        <dbReference type="EMBL" id="CAK8163605.1"/>
    </source>
</evidence>
<feature type="binding site" evidence="8">
    <location>
        <position position="92"/>
    </location>
    <ligand>
        <name>[4Fe-4S] cluster</name>
        <dbReference type="ChEBI" id="CHEBI:49883"/>
        <label>2</label>
        <note>4Fe-4S-S-AdoMet</note>
    </ligand>
</feature>
<feature type="domain" description="Radical SAM core" evidence="9">
    <location>
        <begin position="71"/>
        <end position="287"/>
    </location>
</feature>
<dbReference type="PROSITE" id="PS51918">
    <property type="entry name" value="RADICAL_SAM"/>
    <property type="match status" value="1"/>
</dbReference>
<evidence type="ECO:0000256" key="6">
    <source>
        <dbReference type="ARBA" id="ARBA00023014"/>
    </source>
</evidence>
<evidence type="ECO:0000256" key="1">
    <source>
        <dbReference type="ARBA" id="ARBA00022485"/>
    </source>
</evidence>
<dbReference type="SUPFAM" id="SSF102114">
    <property type="entry name" value="Radical SAM enzymes"/>
    <property type="match status" value="1"/>
</dbReference>
<name>A0ABM9NAE0_9RICK</name>